<evidence type="ECO:0000313" key="2">
    <source>
        <dbReference type="EMBL" id="CAB4223222.1"/>
    </source>
</evidence>
<dbReference type="GO" id="GO:0016747">
    <property type="term" value="F:acyltransferase activity, transferring groups other than amino-acyl groups"/>
    <property type="evidence" value="ECO:0007669"/>
    <property type="project" value="InterPro"/>
</dbReference>
<dbReference type="EMBL" id="LR797531">
    <property type="protein sequence ID" value="CAB4223222.1"/>
    <property type="molecule type" value="Genomic_DNA"/>
</dbReference>
<dbReference type="Pfam" id="PF13302">
    <property type="entry name" value="Acetyltransf_3"/>
    <property type="match status" value="1"/>
</dbReference>
<sequence>MIRLIDVHNGDPAVEIFLYDLLAERLTEPATNISHQAMPTLAQHREFITGRPYFAWYAIQNEDNALVGAVHLTLQNALGIVVAKAHRRKGYARAGLQEFMRRTPPLIGLPSQRPDHYVANIRDGNTASIALFESLGATILQHTYKL</sequence>
<reference evidence="2" key="1">
    <citation type="submission" date="2020-05" db="EMBL/GenBank/DDBJ databases">
        <authorList>
            <person name="Chiriac C."/>
            <person name="Salcher M."/>
            <person name="Ghai R."/>
            <person name="Kavagutti S V."/>
        </authorList>
    </citation>
    <scope>NUCLEOTIDE SEQUENCE</scope>
</reference>
<protein>
    <submittedName>
        <fullName evidence="2">GNAT domain containing protein</fullName>
    </submittedName>
</protein>
<dbReference type="PROSITE" id="PS51186">
    <property type="entry name" value="GNAT"/>
    <property type="match status" value="1"/>
</dbReference>
<gene>
    <name evidence="2" type="ORF">UFOVP1670_4</name>
</gene>
<dbReference type="SUPFAM" id="SSF55729">
    <property type="entry name" value="Acyl-CoA N-acyltransferases (Nat)"/>
    <property type="match status" value="1"/>
</dbReference>
<proteinExistence type="predicted"/>
<dbReference type="InterPro" id="IPR000182">
    <property type="entry name" value="GNAT_dom"/>
</dbReference>
<feature type="domain" description="N-acetyltransferase" evidence="1">
    <location>
        <begin position="5"/>
        <end position="146"/>
    </location>
</feature>
<organism evidence="2">
    <name type="scientific">uncultured Caudovirales phage</name>
    <dbReference type="NCBI Taxonomy" id="2100421"/>
    <lineage>
        <taxon>Viruses</taxon>
        <taxon>Duplodnaviria</taxon>
        <taxon>Heunggongvirae</taxon>
        <taxon>Uroviricota</taxon>
        <taxon>Caudoviricetes</taxon>
        <taxon>Peduoviridae</taxon>
        <taxon>Maltschvirus</taxon>
        <taxon>Maltschvirus maltsch</taxon>
    </lineage>
</organism>
<evidence type="ECO:0000259" key="1">
    <source>
        <dbReference type="PROSITE" id="PS51186"/>
    </source>
</evidence>
<dbReference type="InterPro" id="IPR016181">
    <property type="entry name" value="Acyl_CoA_acyltransferase"/>
</dbReference>
<name>A0A6J5T621_9CAUD</name>
<accession>A0A6J5T621</accession>
<dbReference type="Gene3D" id="3.40.630.30">
    <property type="match status" value="1"/>
</dbReference>